<dbReference type="AlphaFoldDB" id="A0A4S8NM26"/>
<protein>
    <submittedName>
        <fullName evidence="2">Transglutaminase family protein</fullName>
    </submittedName>
</protein>
<dbReference type="Pfam" id="PF01841">
    <property type="entry name" value="Transglut_core"/>
    <property type="match status" value="1"/>
</dbReference>
<dbReference type="Proteomes" id="UP000307087">
    <property type="component" value="Unassembled WGS sequence"/>
</dbReference>
<dbReference type="InterPro" id="IPR038765">
    <property type="entry name" value="Papain-like_cys_pep_sf"/>
</dbReference>
<sequence>MQLRIVHTSQYEYDGRAVASHNQARMTPVTTPEQIVVHHRIDVSPKPWTASYTDYFGTQVTSFEVVDPHDTMTVTATSTVQVNRAGTPEPTTGWAAYDTAEIADRWTEYLVVSEAVAPPADLAARLEEIRAASALPGDAARAVVRLVHEEIEFLPGATDVESPAAAAWEQRAGVCQDMVHLAIGGLRMLGIPARYVSGYVHPVEEPVVGDKVAGDSRAWLEWWDDGWQGFDPSTDTAPNDRYVVIGHGRDYGDVPPLRGIYSGATTSELDVTVEITRLE</sequence>
<dbReference type="InterPro" id="IPR013589">
    <property type="entry name" value="Bac_transglu_N"/>
</dbReference>
<feature type="domain" description="Transglutaminase-like" evidence="1">
    <location>
        <begin position="167"/>
        <end position="234"/>
    </location>
</feature>
<evidence type="ECO:0000313" key="2">
    <source>
        <dbReference type="EMBL" id="THV16189.1"/>
    </source>
</evidence>
<evidence type="ECO:0000259" key="1">
    <source>
        <dbReference type="SMART" id="SM00460"/>
    </source>
</evidence>
<name>A0A4S8NM26_9ACTN</name>
<reference evidence="2 3" key="1">
    <citation type="journal article" date="2009" name="Int. J. Syst. Evol. Microbiol.">
        <title>Nocardioides caeni sp. nov., isolated from wastewater.</title>
        <authorList>
            <person name="Yoon J.H."/>
            <person name="Kang S.J."/>
            <person name="Park S."/>
            <person name="Kim W."/>
            <person name="Oh T.K."/>
        </authorList>
    </citation>
    <scope>NUCLEOTIDE SEQUENCE [LARGE SCALE GENOMIC DNA]</scope>
    <source>
        <strain evidence="2 3">DSM 23134</strain>
    </source>
</reference>
<dbReference type="EMBL" id="STGW01000003">
    <property type="protein sequence ID" value="THV16189.1"/>
    <property type="molecule type" value="Genomic_DNA"/>
</dbReference>
<gene>
    <name evidence="2" type="ORF">E9934_07220</name>
</gene>
<dbReference type="PANTHER" id="PTHR33490">
    <property type="entry name" value="BLR5614 PROTEIN-RELATED"/>
    <property type="match status" value="1"/>
</dbReference>
<accession>A0A4S8NM26</accession>
<dbReference type="SMART" id="SM00460">
    <property type="entry name" value="TGc"/>
    <property type="match status" value="1"/>
</dbReference>
<keyword evidence="3" id="KW-1185">Reference proteome</keyword>
<dbReference type="PANTHER" id="PTHR33490:SF6">
    <property type="entry name" value="SLL1049 PROTEIN"/>
    <property type="match status" value="1"/>
</dbReference>
<dbReference type="Gene3D" id="3.10.620.30">
    <property type="match status" value="1"/>
</dbReference>
<dbReference type="SUPFAM" id="SSF54001">
    <property type="entry name" value="Cysteine proteinases"/>
    <property type="match status" value="1"/>
</dbReference>
<comment type="caution">
    <text evidence="2">The sequence shown here is derived from an EMBL/GenBank/DDBJ whole genome shotgun (WGS) entry which is preliminary data.</text>
</comment>
<proteinExistence type="predicted"/>
<organism evidence="2 3">
    <name type="scientific">Nocardioides caeni</name>
    <dbReference type="NCBI Taxonomy" id="574700"/>
    <lineage>
        <taxon>Bacteria</taxon>
        <taxon>Bacillati</taxon>
        <taxon>Actinomycetota</taxon>
        <taxon>Actinomycetes</taxon>
        <taxon>Propionibacteriales</taxon>
        <taxon>Nocardioidaceae</taxon>
        <taxon>Nocardioides</taxon>
    </lineage>
</organism>
<evidence type="ECO:0000313" key="3">
    <source>
        <dbReference type="Proteomes" id="UP000307087"/>
    </source>
</evidence>
<dbReference type="InterPro" id="IPR002931">
    <property type="entry name" value="Transglutaminase-like"/>
</dbReference>
<dbReference type="OrthoDB" id="9804023at2"/>
<dbReference type="Pfam" id="PF08379">
    <property type="entry name" value="Bact_transglu_N"/>
    <property type="match status" value="1"/>
</dbReference>